<dbReference type="FunFam" id="1.20.1640.10:FF:000004">
    <property type="entry name" value="Protein translocase subunit SecD"/>
    <property type="match status" value="1"/>
</dbReference>
<evidence type="ECO:0000256" key="6">
    <source>
        <dbReference type="ARBA" id="ARBA00022989"/>
    </source>
</evidence>
<proteinExistence type="inferred from homology"/>
<keyword evidence="8 9" id="KW-0472">Membrane</keyword>
<evidence type="ECO:0000256" key="9">
    <source>
        <dbReference type="HAMAP-Rule" id="MF_01463"/>
    </source>
</evidence>
<comment type="subunit">
    <text evidence="9">Forms a complex with SecF. Part of the essential Sec protein translocation apparatus which comprises SecA, SecYEG and auxiliary proteins SecDF. Other proteins may also be involved.</text>
</comment>
<keyword evidence="3 9" id="KW-1003">Cell membrane</keyword>
<evidence type="ECO:0000256" key="1">
    <source>
        <dbReference type="ARBA" id="ARBA00004651"/>
    </source>
</evidence>
<sequence>MKNRNRIIFAVIVLIVAVGVYLSSFGMNLGRYIISPVKDEMDLGLDLSGGVYVVLEAVTDATGTELDEKISQAKSIIEQRVNGLGVSEPNITVENNNRIRIELAGLTNPQEAIDLIGKTAQLQFRELDGTVVLTGENVKESKVTYGENNDIVVALEFDKAGAEAFAEATGRLVSEPNREDRIIEIVLDGEIISAPYVNDEITDGKGVISGGFTIEGATNLANLIRAGALPVEMEEIEVSVVGPTLGLESLDKSIDAAIIGLILIFLFMIFFYRLPGIAADVALVIYIMVVLGVLIGIDAKLTLPGIAGLILSVGMAVDANVVIFERIKEEIIVGKSVRTAVDSGFKRAMRTIIDANVTTLIAGLVLFYFGTGTIKGFAVTLLVGLGVSLLTAVFVTRFLLKTIVKMELSKDKRMYGVREAKHEA</sequence>
<dbReference type="PRINTS" id="PR00702">
    <property type="entry name" value="ACRIFLAVINRP"/>
</dbReference>
<dbReference type="InterPro" id="IPR054384">
    <property type="entry name" value="SecDF_P1_head"/>
</dbReference>
<evidence type="ECO:0000313" key="12">
    <source>
        <dbReference type="EMBL" id="SHI67870.1"/>
    </source>
</evidence>
<dbReference type="GO" id="GO:0006605">
    <property type="term" value="P:protein targeting"/>
    <property type="evidence" value="ECO:0007669"/>
    <property type="project" value="UniProtKB-UniRule"/>
</dbReference>
<evidence type="ECO:0000259" key="10">
    <source>
        <dbReference type="Pfam" id="PF02355"/>
    </source>
</evidence>
<comment type="similarity">
    <text evidence="9">Belongs to the SecD/SecF family. SecD subfamily.</text>
</comment>
<dbReference type="InterPro" id="IPR022813">
    <property type="entry name" value="SecD/SecF_arch_bac"/>
</dbReference>
<dbReference type="InterPro" id="IPR001036">
    <property type="entry name" value="Acrflvin-R"/>
</dbReference>
<dbReference type="NCBIfam" id="TIGR00916">
    <property type="entry name" value="2A0604s01"/>
    <property type="match status" value="1"/>
</dbReference>
<comment type="subcellular location">
    <subcellularLocation>
        <location evidence="1 9">Cell membrane</location>
        <topology evidence="1 9">Multi-pass membrane protein</topology>
    </subcellularLocation>
</comment>
<dbReference type="InterPro" id="IPR048634">
    <property type="entry name" value="SecD_SecF_C"/>
</dbReference>
<dbReference type="Gene3D" id="3.30.1360.200">
    <property type="match status" value="1"/>
</dbReference>
<dbReference type="HAMAP" id="MF_01463_B">
    <property type="entry name" value="SecD_B"/>
    <property type="match status" value="1"/>
</dbReference>
<dbReference type="InterPro" id="IPR055344">
    <property type="entry name" value="SecD_SecF_C_bact"/>
</dbReference>
<dbReference type="Gene3D" id="1.20.1640.10">
    <property type="entry name" value="Multidrug efflux transporter AcrB transmembrane domain"/>
    <property type="match status" value="1"/>
</dbReference>
<evidence type="ECO:0000256" key="4">
    <source>
        <dbReference type="ARBA" id="ARBA00022692"/>
    </source>
</evidence>
<accession>A0A1M6D3N9</accession>
<feature type="transmembrane region" description="Helical" evidence="9">
    <location>
        <begin position="256"/>
        <end position="274"/>
    </location>
</feature>
<keyword evidence="7 9" id="KW-0811">Translocation</keyword>
<dbReference type="GO" id="GO:0005886">
    <property type="term" value="C:plasma membrane"/>
    <property type="evidence" value="ECO:0007669"/>
    <property type="project" value="UniProtKB-SubCell"/>
</dbReference>
<dbReference type="EMBL" id="FQZL01000006">
    <property type="protein sequence ID" value="SHI67870.1"/>
    <property type="molecule type" value="Genomic_DNA"/>
</dbReference>
<name>A0A1M6D3N9_9FIRM</name>
<comment type="function">
    <text evidence="9">Part of the Sec protein translocase complex. Interacts with the SecYEG preprotein conducting channel. SecDF uses the proton motive force (PMF) to complete protein translocation after the ATP-dependent function of SecA.</text>
</comment>
<dbReference type="Proteomes" id="UP000184052">
    <property type="component" value="Unassembled WGS sequence"/>
</dbReference>
<feature type="domain" description="Protein export membrane protein SecD/SecF C-terminal" evidence="10">
    <location>
        <begin position="232"/>
        <end position="403"/>
    </location>
</feature>
<evidence type="ECO:0000259" key="11">
    <source>
        <dbReference type="Pfam" id="PF22599"/>
    </source>
</evidence>
<evidence type="ECO:0000256" key="5">
    <source>
        <dbReference type="ARBA" id="ARBA00022927"/>
    </source>
</evidence>
<keyword evidence="4 9" id="KW-0812">Transmembrane</keyword>
<dbReference type="PANTHER" id="PTHR30081:SF1">
    <property type="entry name" value="PROTEIN TRANSLOCASE SUBUNIT SECD"/>
    <property type="match status" value="1"/>
</dbReference>
<dbReference type="Pfam" id="PF22599">
    <property type="entry name" value="SecDF_P1_head"/>
    <property type="match status" value="1"/>
</dbReference>
<feature type="transmembrane region" description="Helical" evidence="9">
    <location>
        <begin position="281"/>
        <end position="299"/>
    </location>
</feature>
<dbReference type="NCBIfam" id="TIGR01129">
    <property type="entry name" value="secD"/>
    <property type="match status" value="1"/>
</dbReference>
<dbReference type="PANTHER" id="PTHR30081">
    <property type="entry name" value="PROTEIN-EXPORT MEMBRANE PROTEIN SEC"/>
    <property type="match status" value="1"/>
</dbReference>
<evidence type="ECO:0000256" key="8">
    <source>
        <dbReference type="ARBA" id="ARBA00023136"/>
    </source>
</evidence>
<dbReference type="Pfam" id="PF02355">
    <property type="entry name" value="SecD_SecF_C"/>
    <property type="match status" value="1"/>
</dbReference>
<reference evidence="12 13" key="1">
    <citation type="submission" date="2016-11" db="EMBL/GenBank/DDBJ databases">
        <authorList>
            <person name="Jaros S."/>
            <person name="Januszkiewicz K."/>
            <person name="Wedrychowicz H."/>
        </authorList>
    </citation>
    <scope>NUCLEOTIDE SEQUENCE [LARGE SCALE GENOMIC DNA]</scope>
    <source>
        <strain evidence="12 13">DSM 17477</strain>
    </source>
</reference>
<dbReference type="GO" id="GO:0043952">
    <property type="term" value="P:protein transport by the Sec complex"/>
    <property type="evidence" value="ECO:0007669"/>
    <property type="project" value="UniProtKB-UniRule"/>
</dbReference>
<keyword evidence="13" id="KW-1185">Reference proteome</keyword>
<keyword evidence="6 9" id="KW-1133">Transmembrane helix</keyword>
<organism evidence="12 13">
    <name type="scientific">Dethiosulfatibacter aminovorans DSM 17477</name>
    <dbReference type="NCBI Taxonomy" id="1121476"/>
    <lineage>
        <taxon>Bacteria</taxon>
        <taxon>Bacillati</taxon>
        <taxon>Bacillota</taxon>
        <taxon>Tissierellia</taxon>
        <taxon>Dethiosulfatibacter</taxon>
    </lineage>
</organism>
<evidence type="ECO:0000313" key="13">
    <source>
        <dbReference type="Proteomes" id="UP000184052"/>
    </source>
</evidence>
<dbReference type="GO" id="GO:0065002">
    <property type="term" value="P:intracellular protein transmembrane transport"/>
    <property type="evidence" value="ECO:0007669"/>
    <property type="project" value="UniProtKB-UniRule"/>
</dbReference>
<feature type="domain" description="SecDF P1 head subdomain" evidence="11">
    <location>
        <begin position="127"/>
        <end position="231"/>
    </location>
</feature>
<protein>
    <recommendedName>
        <fullName evidence="9">Protein translocase subunit SecD</fullName>
    </recommendedName>
</protein>
<evidence type="ECO:0000256" key="2">
    <source>
        <dbReference type="ARBA" id="ARBA00022448"/>
    </source>
</evidence>
<keyword evidence="5 9" id="KW-0653">Protein transport</keyword>
<feature type="transmembrane region" description="Helical" evidence="9">
    <location>
        <begin position="7"/>
        <end position="27"/>
    </location>
</feature>
<dbReference type="RefSeq" id="WP_073047449.1">
    <property type="nucleotide sequence ID" value="NZ_FQZL01000006.1"/>
</dbReference>
<dbReference type="AlphaFoldDB" id="A0A1M6D3N9"/>
<dbReference type="InterPro" id="IPR005791">
    <property type="entry name" value="SecD"/>
</dbReference>
<evidence type="ECO:0000256" key="7">
    <source>
        <dbReference type="ARBA" id="ARBA00023010"/>
    </source>
</evidence>
<gene>
    <name evidence="9" type="primary">secD</name>
    <name evidence="12" type="ORF">SAMN02745751_00772</name>
</gene>
<dbReference type="SUPFAM" id="SSF82866">
    <property type="entry name" value="Multidrug efflux transporter AcrB transmembrane domain"/>
    <property type="match status" value="1"/>
</dbReference>
<evidence type="ECO:0000256" key="3">
    <source>
        <dbReference type="ARBA" id="ARBA00022475"/>
    </source>
</evidence>
<keyword evidence="2 9" id="KW-0813">Transport</keyword>
<feature type="transmembrane region" description="Helical" evidence="9">
    <location>
        <begin position="305"/>
        <end position="327"/>
    </location>
</feature>
<dbReference type="STRING" id="1121476.SAMN02745751_00772"/>
<dbReference type="GO" id="GO:0015450">
    <property type="term" value="F:protein-transporting ATPase activity"/>
    <property type="evidence" value="ECO:0007669"/>
    <property type="project" value="InterPro"/>
</dbReference>
<feature type="transmembrane region" description="Helical" evidence="9">
    <location>
        <begin position="376"/>
        <end position="400"/>
    </location>
</feature>
<feature type="transmembrane region" description="Helical" evidence="9">
    <location>
        <begin position="348"/>
        <end position="370"/>
    </location>
</feature>